<evidence type="ECO:0000256" key="7">
    <source>
        <dbReference type="ARBA" id="ARBA00022840"/>
    </source>
</evidence>
<organism evidence="13 14">
    <name type="scientific">Streptomyces griseorubiginosus</name>
    <dbReference type="NCBI Taxonomy" id="67304"/>
    <lineage>
        <taxon>Bacteria</taxon>
        <taxon>Bacillati</taxon>
        <taxon>Actinomycetota</taxon>
        <taxon>Actinomycetes</taxon>
        <taxon>Kitasatosporales</taxon>
        <taxon>Streptomycetaceae</taxon>
        <taxon>Streptomyces</taxon>
    </lineage>
</organism>
<reference evidence="12 15" key="2">
    <citation type="submission" date="2018-09" db="EMBL/GenBank/DDBJ databases">
        <title>Production of Trimethoprim by Streptomyces sp. 3E-1.</title>
        <authorList>
            <person name="Kang H.J."/>
            <person name="Kim S.B."/>
        </authorList>
    </citation>
    <scope>NUCLEOTIDE SEQUENCE [LARGE SCALE GENOMIC DNA]</scope>
    <source>
        <strain evidence="12 15">3E-1</strain>
    </source>
</reference>
<dbReference type="InterPro" id="IPR042485">
    <property type="entry name" value="T7SS_EccB_R3"/>
</dbReference>
<feature type="region of interest" description="Disordered" evidence="10">
    <location>
        <begin position="462"/>
        <end position="485"/>
    </location>
</feature>
<evidence type="ECO:0000256" key="10">
    <source>
        <dbReference type="SAM" id="MobiDB-lite"/>
    </source>
</evidence>
<evidence type="ECO:0000256" key="6">
    <source>
        <dbReference type="ARBA" id="ARBA00022801"/>
    </source>
</evidence>
<evidence type="ECO:0000256" key="11">
    <source>
        <dbReference type="SAM" id="Phobius"/>
    </source>
</evidence>
<dbReference type="Pfam" id="PF05108">
    <property type="entry name" value="T7SS_ESX1_EccB"/>
    <property type="match status" value="1"/>
</dbReference>
<keyword evidence="5" id="KW-0547">Nucleotide-binding</keyword>
<dbReference type="InterPro" id="IPR007795">
    <property type="entry name" value="T7SS_EccB"/>
</dbReference>
<feature type="compositionally biased region" description="Basic and acidic residues" evidence="10">
    <location>
        <begin position="465"/>
        <end position="476"/>
    </location>
</feature>
<evidence type="ECO:0000313" key="13">
    <source>
        <dbReference type="EMBL" id="KUN70705.1"/>
    </source>
</evidence>
<dbReference type="GO" id="GO:0005886">
    <property type="term" value="C:plasma membrane"/>
    <property type="evidence" value="ECO:0007669"/>
    <property type="project" value="UniProtKB-SubCell"/>
</dbReference>
<dbReference type="Gene3D" id="2.40.50.910">
    <property type="entry name" value="Type VII secretion system EccB, repeat 3 domain"/>
    <property type="match status" value="1"/>
</dbReference>
<evidence type="ECO:0000313" key="12">
    <source>
        <dbReference type="EMBL" id="AYC38131.1"/>
    </source>
</evidence>
<evidence type="ECO:0000256" key="2">
    <source>
        <dbReference type="ARBA" id="ARBA00008149"/>
    </source>
</evidence>
<dbReference type="NCBIfam" id="TIGR03919">
    <property type="entry name" value="T7SS_EccB"/>
    <property type="match status" value="1"/>
</dbReference>
<evidence type="ECO:0000256" key="8">
    <source>
        <dbReference type="ARBA" id="ARBA00022989"/>
    </source>
</evidence>
<dbReference type="GeneID" id="91281294"/>
<keyword evidence="14" id="KW-1185">Reference proteome</keyword>
<dbReference type="Proteomes" id="UP000265765">
    <property type="component" value="Chromosome"/>
</dbReference>
<proteinExistence type="inferred from homology"/>
<evidence type="ECO:0000256" key="3">
    <source>
        <dbReference type="ARBA" id="ARBA00022475"/>
    </source>
</evidence>
<name>A0A101SB52_9ACTN</name>
<dbReference type="GO" id="GO:0005524">
    <property type="term" value="F:ATP binding"/>
    <property type="evidence" value="ECO:0007669"/>
    <property type="project" value="UniProtKB-KW"/>
</dbReference>
<dbReference type="InterPro" id="IPR044857">
    <property type="entry name" value="T7SS_EccB_R1"/>
</dbReference>
<dbReference type="Gene3D" id="3.30.2390.20">
    <property type="entry name" value="Type VII secretion system EccB, repeat 1 domain"/>
    <property type="match status" value="1"/>
</dbReference>
<keyword evidence="9 11" id="KW-0472">Membrane</keyword>
<evidence type="ECO:0000256" key="1">
    <source>
        <dbReference type="ARBA" id="ARBA00004162"/>
    </source>
</evidence>
<dbReference type="EC" id="3.6.-.-" evidence="12"/>
<gene>
    <name evidence="12" type="primary">eccB5</name>
    <name evidence="13" type="ORF">AQJ54_06480</name>
    <name evidence="12" type="ORF">DWG14_02355</name>
</gene>
<dbReference type="GO" id="GO:0016787">
    <property type="term" value="F:hydrolase activity"/>
    <property type="evidence" value="ECO:0007669"/>
    <property type="project" value="UniProtKB-KW"/>
</dbReference>
<dbReference type="EMBL" id="LMWV01000003">
    <property type="protein sequence ID" value="KUN70705.1"/>
    <property type="molecule type" value="Genomic_DNA"/>
</dbReference>
<keyword evidence="4 11" id="KW-0812">Transmembrane</keyword>
<dbReference type="GO" id="GO:0005576">
    <property type="term" value="C:extracellular region"/>
    <property type="evidence" value="ECO:0007669"/>
    <property type="project" value="TreeGrafter"/>
</dbReference>
<keyword evidence="8 11" id="KW-1133">Transmembrane helix</keyword>
<keyword evidence="6 12" id="KW-0378">Hydrolase</keyword>
<dbReference type="Proteomes" id="UP000054375">
    <property type="component" value="Unassembled WGS sequence"/>
</dbReference>
<protein>
    <submittedName>
        <fullName evidence="12">ESX-5 secretion system ATPase EccB5</fullName>
        <ecNumber evidence="12">3.6.-.-</ecNumber>
    </submittedName>
    <submittedName>
        <fullName evidence="13">Type VII secretion protein EccB</fullName>
    </submittedName>
</protein>
<keyword evidence="7" id="KW-0067">ATP-binding</keyword>
<dbReference type="AlphaFoldDB" id="A0A101SB52"/>
<comment type="similarity">
    <text evidence="2">Belongs to the EccB family.</text>
</comment>
<evidence type="ECO:0000313" key="14">
    <source>
        <dbReference type="Proteomes" id="UP000054375"/>
    </source>
</evidence>
<feature type="transmembrane region" description="Helical" evidence="11">
    <location>
        <begin position="41"/>
        <end position="61"/>
    </location>
</feature>
<sequence>MATRRDELNAYSFARRRTVAAFLQPSPHGSEEAAPRPLKTVLPSLGVAVLVLIGFGAWGMLSPTAPKGWDAQGKNILVGSESTTRYVLVKTKGESKPSLHPVLNLASAKLLLNGENPQVLKIKESVLDNSKYSMGATVGIPFAPDRLPSPEDAKTAKTWALCQAPGQDGQPVSATYVLDKSDYQKLLQKRGELRGNKVLYVEGPKDPGSLSGNGPRYMVTPDGSAYLIGGTGWRLASENTLQDIQRAVFGEGVQPQRVSTDFIKTLNVVGDLEFPSLGGDAGAQANVDGLPTRVAKVGMVLVTGTGDRQQKYIVLKNEVRPISDFTAEMWLSSPFINAVYAGATPAPVQVGFNDIHPESGEWMAPKKWPEETVVQANTRWWEAGGNKVSCSIWHGGATNENTNRPLMTVWSGRDYPKDLSQSGSRTYVSPGSGLLFKRVTGTDAGGGSTFLVTDTGLRYSVPARNDSEVTGGEKADGNGAQQTNTSQVRLGYGKIRAAVVPATWADLLAAGPELSSGNAEQAQGS</sequence>
<dbReference type="RefSeq" id="WP_062234682.1">
    <property type="nucleotide sequence ID" value="NZ_CP032427.1"/>
</dbReference>
<keyword evidence="3" id="KW-1003">Cell membrane</keyword>
<evidence type="ECO:0000256" key="5">
    <source>
        <dbReference type="ARBA" id="ARBA00022741"/>
    </source>
</evidence>
<comment type="subcellular location">
    <subcellularLocation>
        <location evidence="1">Cell membrane</location>
        <topology evidence="1">Single-pass membrane protein</topology>
    </subcellularLocation>
</comment>
<evidence type="ECO:0000313" key="15">
    <source>
        <dbReference type="Proteomes" id="UP000265765"/>
    </source>
</evidence>
<reference evidence="13 14" key="1">
    <citation type="submission" date="2015-10" db="EMBL/GenBank/DDBJ databases">
        <title>Draft genome sequence of Streptomyces griseorubiginosus DSM 40469, type strain for the species Streptomyces griseorubiginosus.</title>
        <authorList>
            <person name="Ruckert C."/>
            <person name="Winkler A."/>
            <person name="Kalinowski J."/>
            <person name="Kampfer P."/>
            <person name="Glaeser S."/>
        </authorList>
    </citation>
    <scope>NUCLEOTIDE SEQUENCE [LARGE SCALE GENOMIC DNA]</scope>
    <source>
        <strain evidence="13 14">DSM 40469</strain>
    </source>
</reference>
<dbReference type="PANTHER" id="PTHR40765:SF2">
    <property type="entry name" value="ESX-2 SECRETION SYSTEM ATPASE ECCB2"/>
    <property type="match status" value="1"/>
</dbReference>
<evidence type="ECO:0000256" key="4">
    <source>
        <dbReference type="ARBA" id="ARBA00022692"/>
    </source>
</evidence>
<dbReference type="OrthoDB" id="3847604at2"/>
<dbReference type="EMBL" id="CP032427">
    <property type="protein sequence ID" value="AYC38131.1"/>
    <property type="molecule type" value="Genomic_DNA"/>
</dbReference>
<dbReference type="KEGG" id="sge:DWG14_02355"/>
<accession>A0A101SB52</accession>
<evidence type="ECO:0000256" key="9">
    <source>
        <dbReference type="ARBA" id="ARBA00023136"/>
    </source>
</evidence>
<dbReference type="PANTHER" id="PTHR40765">
    <property type="entry name" value="ESX-2 SECRETION SYSTEM ATPASE ECCB2"/>
    <property type="match status" value="1"/>
</dbReference>